<dbReference type="RefSeq" id="WP_099499331.1">
    <property type="nucleotide sequence ID" value="NZ_CP026652.1"/>
</dbReference>
<evidence type="ECO:0000313" key="2">
    <source>
        <dbReference type="Proteomes" id="UP000238413"/>
    </source>
</evidence>
<keyword evidence="2" id="KW-1185">Reference proteome</keyword>
<dbReference type="EMBL" id="CP026652">
    <property type="protein sequence ID" value="AVH58699.1"/>
    <property type="molecule type" value="Genomic_DNA"/>
</dbReference>
<sequence length="104" mass="11327">MDEYALPTGPEVPAADRVRQSWAATVAALPVGARIEGEVIGRQRFGVFIQIDGMPEAVGLAEVGSMPHDMELPAMGAEVTGTVVWHADHNHQVKIKLDEWDRPE</sequence>
<proteinExistence type="predicted"/>
<evidence type="ECO:0000313" key="1">
    <source>
        <dbReference type="EMBL" id="AVH58699.1"/>
    </source>
</evidence>
<dbReference type="Proteomes" id="UP000238413">
    <property type="component" value="Chromosome"/>
</dbReference>
<name>A0ABM6SW57_9ACTN</name>
<protein>
    <submittedName>
        <fullName evidence="1">RNA-binding protein</fullName>
    </submittedName>
</protein>
<gene>
    <name evidence="1" type="ORF">C4B68_26335</name>
</gene>
<accession>A0ABM6SW57</accession>
<organism evidence="1 2">
    <name type="scientific">Streptomyces dengpaensis</name>
    <dbReference type="NCBI Taxonomy" id="2049881"/>
    <lineage>
        <taxon>Bacteria</taxon>
        <taxon>Bacillati</taxon>
        <taxon>Actinomycetota</taxon>
        <taxon>Actinomycetes</taxon>
        <taxon>Kitasatosporales</taxon>
        <taxon>Streptomycetaceae</taxon>
        <taxon>Streptomyces</taxon>
    </lineage>
</organism>
<reference evidence="1 2" key="1">
    <citation type="submission" date="2018-02" db="EMBL/GenBank/DDBJ databases">
        <title>Complete genome sequence of Streptomyces dengpaensis, the producer of angucyclines.</title>
        <authorList>
            <person name="Yumei L."/>
        </authorList>
    </citation>
    <scope>NUCLEOTIDE SEQUENCE [LARGE SCALE GENOMIC DNA]</scope>
    <source>
        <strain evidence="1 2">XZHG99</strain>
    </source>
</reference>